<accession>A0A8S5NKR3</accession>
<keyword evidence="1" id="KW-0812">Transmembrane</keyword>
<evidence type="ECO:0000313" key="2">
    <source>
        <dbReference type="EMBL" id="DAD95397.1"/>
    </source>
</evidence>
<proteinExistence type="predicted"/>
<sequence>MSPFDIIFMFLILPIVATTTCWIILKDSKNNGKD</sequence>
<keyword evidence="1" id="KW-0472">Membrane</keyword>
<evidence type="ECO:0000256" key="1">
    <source>
        <dbReference type="SAM" id="Phobius"/>
    </source>
</evidence>
<reference evidence="2" key="1">
    <citation type="journal article" date="2021" name="Proc. Natl. Acad. Sci. U.S.A.">
        <title>A Catalog of Tens of Thousands of Viruses from Human Metagenomes Reveals Hidden Associations with Chronic Diseases.</title>
        <authorList>
            <person name="Tisza M.J."/>
            <person name="Buck C.B."/>
        </authorList>
    </citation>
    <scope>NUCLEOTIDE SEQUENCE</scope>
    <source>
        <strain evidence="2">CtsNK10</strain>
    </source>
</reference>
<name>A0A8S5NKR3_9CAUD</name>
<feature type="transmembrane region" description="Helical" evidence="1">
    <location>
        <begin position="6"/>
        <end position="25"/>
    </location>
</feature>
<keyword evidence="1" id="KW-1133">Transmembrane helix</keyword>
<dbReference type="EMBL" id="BK015191">
    <property type="protein sequence ID" value="DAD95397.1"/>
    <property type="molecule type" value="Genomic_DNA"/>
</dbReference>
<organism evidence="2">
    <name type="scientific">Podoviridae sp. ctsNK10</name>
    <dbReference type="NCBI Taxonomy" id="2826582"/>
    <lineage>
        <taxon>Viruses</taxon>
        <taxon>Duplodnaviria</taxon>
        <taxon>Heunggongvirae</taxon>
        <taxon>Uroviricota</taxon>
        <taxon>Caudoviricetes</taxon>
    </lineage>
</organism>
<protein>
    <submittedName>
        <fullName evidence="2">Uncharacterized protein</fullName>
    </submittedName>
</protein>